<keyword evidence="1" id="KW-0732">Signal</keyword>
<gene>
    <name evidence="2" type="primary">CABZ01072511.1</name>
</gene>
<feature type="chain" id="PRO_5008376274" evidence="1">
    <location>
        <begin position="17"/>
        <end position="46"/>
    </location>
</feature>
<organism evidence="2">
    <name type="scientific">Nothobranchius pienaari</name>
    <dbReference type="NCBI Taxonomy" id="704102"/>
    <lineage>
        <taxon>Eukaryota</taxon>
        <taxon>Metazoa</taxon>
        <taxon>Chordata</taxon>
        <taxon>Craniata</taxon>
        <taxon>Vertebrata</taxon>
        <taxon>Euteleostomi</taxon>
        <taxon>Actinopterygii</taxon>
        <taxon>Neopterygii</taxon>
        <taxon>Teleostei</taxon>
        <taxon>Neoteleostei</taxon>
        <taxon>Acanthomorphata</taxon>
        <taxon>Ovalentaria</taxon>
        <taxon>Atherinomorphae</taxon>
        <taxon>Cyprinodontiformes</taxon>
        <taxon>Nothobranchiidae</taxon>
        <taxon>Nothobranchius</taxon>
    </lineage>
</organism>
<evidence type="ECO:0000313" key="2">
    <source>
        <dbReference type="EMBL" id="SBR78735.1"/>
    </source>
</evidence>
<evidence type="ECO:0000256" key="1">
    <source>
        <dbReference type="SAM" id="SignalP"/>
    </source>
</evidence>
<feature type="non-terminal residue" evidence="2">
    <location>
        <position position="46"/>
    </location>
</feature>
<protein>
    <submittedName>
        <fullName evidence="2">Uncharacterized protein</fullName>
    </submittedName>
</protein>
<dbReference type="EMBL" id="HAEG01007232">
    <property type="protein sequence ID" value="SBR78735.1"/>
    <property type="molecule type" value="Transcribed_RNA"/>
</dbReference>
<proteinExistence type="predicted"/>
<reference evidence="2" key="2">
    <citation type="submission" date="2016-06" db="EMBL/GenBank/DDBJ databases">
        <title>The genome of a short-lived fish provides insights into sex chromosome evolution and the genetic control of aging.</title>
        <authorList>
            <person name="Reichwald K."/>
            <person name="Felder M."/>
            <person name="Petzold A."/>
            <person name="Koch P."/>
            <person name="Groth M."/>
            <person name="Platzer M."/>
        </authorList>
    </citation>
    <scope>NUCLEOTIDE SEQUENCE</scope>
    <source>
        <tissue evidence="2">Brain</tissue>
    </source>
</reference>
<accession>A0A1A8PBI1</accession>
<sequence length="46" mass="5402">MLCSFLWMTILLAWDALIPHYKYLPLQSISTNESPFAFHFEMLPQG</sequence>
<name>A0A1A8PBI1_9TELE</name>
<feature type="signal peptide" evidence="1">
    <location>
        <begin position="1"/>
        <end position="16"/>
    </location>
</feature>
<reference evidence="2" key="1">
    <citation type="submission" date="2016-05" db="EMBL/GenBank/DDBJ databases">
        <authorList>
            <person name="Lavstsen T."/>
            <person name="Jespersen J.S."/>
        </authorList>
    </citation>
    <scope>NUCLEOTIDE SEQUENCE</scope>
    <source>
        <tissue evidence="2">Brain</tissue>
    </source>
</reference>
<dbReference type="AlphaFoldDB" id="A0A1A8PBI1"/>